<dbReference type="KEGG" id="pbor:BSF38_00616"/>
<gene>
    <name evidence="6" type="ORF">BSF38_00616</name>
</gene>
<evidence type="ECO:0000256" key="4">
    <source>
        <dbReference type="SAM" id="MobiDB-lite"/>
    </source>
</evidence>
<feature type="domain" description="SF3 helicase" evidence="5">
    <location>
        <begin position="401"/>
        <end position="559"/>
    </location>
</feature>
<dbReference type="PANTHER" id="PTHR35372">
    <property type="entry name" value="ATP BINDING PROTEIN-RELATED"/>
    <property type="match status" value="1"/>
</dbReference>
<keyword evidence="2" id="KW-0378">Hydrolase</keyword>
<dbReference type="Pfam" id="PF19263">
    <property type="entry name" value="DUF5906"/>
    <property type="match status" value="1"/>
</dbReference>
<dbReference type="SUPFAM" id="SSF52540">
    <property type="entry name" value="P-loop containing nucleoside triphosphate hydrolases"/>
    <property type="match status" value="1"/>
</dbReference>
<evidence type="ECO:0000313" key="7">
    <source>
        <dbReference type="Proteomes" id="UP000186309"/>
    </source>
</evidence>
<dbReference type="Proteomes" id="UP000186309">
    <property type="component" value="Chromosome"/>
</dbReference>
<dbReference type="InterPro" id="IPR036390">
    <property type="entry name" value="WH_DNA-bd_sf"/>
</dbReference>
<dbReference type="NCBIfam" id="TIGR01613">
    <property type="entry name" value="primase_Cterm"/>
    <property type="match status" value="1"/>
</dbReference>
<feature type="region of interest" description="Disordered" evidence="4">
    <location>
        <begin position="125"/>
        <end position="169"/>
    </location>
</feature>
<feature type="region of interest" description="Disordered" evidence="4">
    <location>
        <begin position="1"/>
        <end position="64"/>
    </location>
</feature>
<keyword evidence="7" id="KW-1185">Reference proteome</keyword>
<evidence type="ECO:0000256" key="3">
    <source>
        <dbReference type="ARBA" id="ARBA00022840"/>
    </source>
</evidence>
<feature type="compositionally biased region" description="Basic and acidic residues" evidence="4">
    <location>
        <begin position="125"/>
        <end position="159"/>
    </location>
</feature>
<dbReference type="GO" id="GO:0005524">
    <property type="term" value="F:ATP binding"/>
    <property type="evidence" value="ECO:0007669"/>
    <property type="project" value="UniProtKB-KW"/>
</dbReference>
<evidence type="ECO:0000259" key="5">
    <source>
        <dbReference type="PROSITE" id="PS51206"/>
    </source>
</evidence>
<sequence>MIRNQDGSHPWPPSAADPAPGAAGAVDLARWLARRRGRETASRPDSPHPNSRPASGPTPVATRASSYVAKLPPAISGQGGHGRAFHAACVLVKGFGLSIDQARPLLEDWNRSCVPPWSAAELEHKLQSADKAPDERPRGYLAERGRAPRREARAARRPEPPAPAPALHCETASEVPAIAIEGSESNPHRLAVVFLLQRFAHAGGVGLRFWRERFHRWDDGVYRVVSAPELRAQLSQCLADEFRRLHHLELARAEPDDRGRGRRPAGPIPVTSRLVGDVVQALTGLVLVRGDECGSQPSWIDAVPETLARDPNWRPPEPDGDEAATFVDSECDLSEWPADELIPARNALVHPPSFVTGARCMMAPTPRYFNAHALDYDFDPWAPTPRAWLDLLEQIWPDDPASIDSLQEWFGYLLTTDTRLQKILMMIGPKRSGRGTIGRVLKALAGPNNVVNPTLSTLARPFGLSVLIDKPVAIFPDARLSSRPDNAAIVESLLSISGEDDQSIDRKHLPSWTGRLPTRFVLISNELPRLKDSSRALSSRLVILRFTRSFYDREDVTLFQRLNGELPGILLWAFEGWRRLRLRGRFLQPDSARDLMESMDEMASPIATFLDDRCMLEPGATISSGALYEAWRTWCREHGRDAVGEEQSLGRDLHAAIPGLTKSRHRDGAVRTVHYNGLRLRTILDMDAP</sequence>
<dbReference type="PANTHER" id="PTHR35372:SF2">
    <property type="entry name" value="SF3 HELICASE DOMAIN-CONTAINING PROTEIN"/>
    <property type="match status" value="1"/>
</dbReference>
<evidence type="ECO:0000256" key="1">
    <source>
        <dbReference type="ARBA" id="ARBA00022741"/>
    </source>
</evidence>
<organism evidence="6 7">
    <name type="scientific">Paludisphaera borealis</name>
    <dbReference type="NCBI Taxonomy" id="1387353"/>
    <lineage>
        <taxon>Bacteria</taxon>
        <taxon>Pseudomonadati</taxon>
        <taxon>Planctomycetota</taxon>
        <taxon>Planctomycetia</taxon>
        <taxon>Isosphaerales</taxon>
        <taxon>Isosphaeraceae</taxon>
        <taxon>Paludisphaera</taxon>
    </lineage>
</organism>
<dbReference type="PROSITE" id="PS51206">
    <property type="entry name" value="SF3_HELICASE_1"/>
    <property type="match status" value="1"/>
</dbReference>
<dbReference type="InterPro" id="IPR027417">
    <property type="entry name" value="P-loop_NTPase"/>
</dbReference>
<dbReference type="GO" id="GO:0016787">
    <property type="term" value="F:hydrolase activity"/>
    <property type="evidence" value="ECO:0007669"/>
    <property type="project" value="UniProtKB-KW"/>
</dbReference>
<keyword evidence="1" id="KW-0547">Nucleotide-binding</keyword>
<dbReference type="Gene3D" id="3.40.50.300">
    <property type="entry name" value="P-loop containing nucleotide triphosphate hydrolases"/>
    <property type="match status" value="1"/>
</dbReference>
<dbReference type="InterPro" id="IPR045455">
    <property type="entry name" value="NrS-1_pol-like_helicase"/>
</dbReference>
<reference evidence="7" key="1">
    <citation type="submission" date="2016-12" db="EMBL/GenBank/DDBJ databases">
        <title>Comparative genomics of four Isosphaeraceae planctomycetes: a common pool of plasmids and glycoside hydrolase genes.</title>
        <authorList>
            <person name="Ivanova A."/>
        </authorList>
    </citation>
    <scope>NUCLEOTIDE SEQUENCE [LARGE SCALE GENOMIC DNA]</scope>
    <source>
        <strain evidence="7">PX4</strain>
    </source>
</reference>
<dbReference type="STRING" id="1387353.BSF38_00616"/>
<dbReference type="OrthoDB" id="288091at2"/>
<evidence type="ECO:0000256" key="2">
    <source>
        <dbReference type="ARBA" id="ARBA00022801"/>
    </source>
</evidence>
<accession>A0A1U7CJT9</accession>
<dbReference type="InterPro" id="IPR006500">
    <property type="entry name" value="Helicase_put_C_phage/plasmid"/>
</dbReference>
<dbReference type="InterPro" id="IPR036388">
    <property type="entry name" value="WH-like_DNA-bd_sf"/>
</dbReference>
<dbReference type="AlphaFoldDB" id="A0A1U7CJT9"/>
<dbReference type="InterPro" id="IPR051620">
    <property type="entry name" value="ORF904-like_C"/>
</dbReference>
<feature type="compositionally biased region" description="Low complexity" evidence="4">
    <location>
        <begin position="16"/>
        <end position="25"/>
    </location>
</feature>
<keyword evidence="3" id="KW-0067">ATP-binding</keyword>
<dbReference type="InterPro" id="IPR014015">
    <property type="entry name" value="Helicase_SF3_DNA-vir"/>
</dbReference>
<dbReference type="SUPFAM" id="SSF46785">
    <property type="entry name" value="Winged helix' DNA-binding domain"/>
    <property type="match status" value="1"/>
</dbReference>
<dbReference type="Gene3D" id="1.10.10.10">
    <property type="entry name" value="Winged helix-like DNA-binding domain superfamily/Winged helix DNA-binding domain"/>
    <property type="match status" value="1"/>
</dbReference>
<protein>
    <recommendedName>
        <fullName evidence="5">SF3 helicase domain-containing protein</fullName>
    </recommendedName>
</protein>
<evidence type="ECO:0000313" key="6">
    <source>
        <dbReference type="EMBL" id="APW59201.1"/>
    </source>
</evidence>
<proteinExistence type="predicted"/>
<dbReference type="RefSeq" id="WP_076343410.1">
    <property type="nucleotide sequence ID" value="NZ_CP019082.1"/>
</dbReference>
<name>A0A1U7CJT9_9BACT</name>
<dbReference type="EMBL" id="CP019082">
    <property type="protein sequence ID" value="APW59201.1"/>
    <property type="molecule type" value="Genomic_DNA"/>
</dbReference>